<accession>A0ABT8F9E6</accession>
<evidence type="ECO:0008006" key="4">
    <source>
        <dbReference type="Google" id="ProtNLM"/>
    </source>
</evidence>
<dbReference type="Pfam" id="PF26622">
    <property type="entry name" value="DUF8199"/>
    <property type="match status" value="1"/>
</dbReference>
<dbReference type="NCBIfam" id="NF047658">
    <property type="entry name" value="HYC_CC_PP"/>
    <property type="match status" value="1"/>
</dbReference>
<organism evidence="2 3">
    <name type="scientific">Shiella aurantiaca</name>
    <dbReference type="NCBI Taxonomy" id="3058365"/>
    <lineage>
        <taxon>Bacteria</taxon>
        <taxon>Pseudomonadati</taxon>
        <taxon>Bacteroidota</taxon>
        <taxon>Cytophagia</taxon>
        <taxon>Cytophagales</taxon>
        <taxon>Shiellaceae</taxon>
        <taxon>Shiella</taxon>
    </lineage>
</organism>
<keyword evidence="3" id="KW-1185">Reference proteome</keyword>
<feature type="chain" id="PRO_5046470026" description="DUF2946 domain-containing protein" evidence="1">
    <location>
        <begin position="24"/>
        <end position="129"/>
    </location>
</feature>
<gene>
    <name evidence="2" type="ORF">QWY31_16000</name>
</gene>
<dbReference type="EMBL" id="JAUHJS010000010">
    <property type="protein sequence ID" value="MDN4167015.1"/>
    <property type="molecule type" value="Genomic_DNA"/>
</dbReference>
<evidence type="ECO:0000313" key="2">
    <source>
        <dbReference type="EMBL" id="MDN4167015.1"/>
    </source>
</evidence>
<proteinExistence type="predicted"/>
<evidence type="ECO:0000313" key="3">
    <source>
        <dbReference type="Proteomes" id="UP001168552"/>
    </source>
</evidence>
<feature type="signal peptide" evidence="1">
    <location>
        <begin position="1"/>
        <end position="23"/>
    </location>
</feature>
<dbReference type="Proteomes" id="UP001168552">
    <property type="component" value="Unassembled WGS sequence"/>
</dbReference>
<evidence type="ECO:0000256" key="1">
    <source>
        <dbReference type="SAM" id="SignalP"/>
    </source>
</evidence>
<protein>
    <recommendedName>
        <fullName evidence="4">DUF2946 domain-containing protein</fullName>
    </recommendedName>
</protein>
<dbReference type="InterPro" id="IPR058512">
    <property type="entry name" value="DUF8199"/>
</dbReference>
<dbReference type="InterPro" id="IPR058060">
    <property type="entry name" value="HYC_CC_PP"/>
</dbReference>
<name>A0ABT8F9E6_9BACT</name>
<comment type="caution">
    <text evidence="2">The sequence shown here is derived from an EMBL/GenBank/DDBJ whole genome shotgun (WGS) entry which is preliminary data.</text>
</comment>
<dbReference type="RefSeq" id="WP_320005552.1">
    <property type="nucleotide sequence ID" value="NZ_JAUHJS010000010.1"/>
</dbReference>
<sequence length="129" mass="14006">MKQLVSIALSALMLFSSSGLTLATHYCLGEARESAMGMGEIHLSCGMMDMDAEAEAHCCDNEITHLHVEDEAPTTSFSVSFIAAFFLLPSFDWSALFSLQAITPLLRLASDAPPHPAPDIFLLVSNFRI</sequence>
<keyword evidence="1" id="KW-0732">Signal</keyword>
<reference evidence="2" key="1">
    <citation type="submission" date="2023-06" db="EMBL/GenBank/DDBJ databases">
        <title>Cytophagales bacterium Strain LB-30, isolated from soil.</title>
        <authorList>
            <person name="Liu B."/>
        </authorList>
    </citation>
    <scope>NUCLEOTIDE SEQUENCE</scope>
    <source>
        <strain evidence="2">LB-30</strain>
    </source>
</reference>